<dbReference type="EMBL" id="CP047650">
    <property type="protein sequence ID" value="QHJ00302.1"/>
    <property type="molecule type" value="Genomic_DNA"/>
</dbReference>
<dbReference type="AlphaFoldDB" id="A0A857JAY0"/>
<dbReference type="GO" id="GO:0016872">
    <property type="term" value="F:intramolecular lyase activity"/>
    <property type="evidence" value="ECO:0007669"/>
    <property type="project" value="InterPro"/>
</dbReference>
<organism evidence="3 4">
    <name type="scientific">Xylophilus rhododendri</name>
    <dbReference type="NCBI Taxonomy" id="2697032"/>
    <lineage>
        <taxon>Bacteria</taxon>
        <taxon>Pseudomonadati</taxon>
        <taxon>Pseudomonadota</taxon>
        <taxon>Betaproteobacteria</taxon>
        <taxon>Burkholderiales</taxon>
        <taxon>Xylophilus</taxon>
    </lineage>
</organism>
<reference evidence="3 4" key="1">
    <citation type="submission" date="2020-01" db="EMBL/GenBank/DDBJ databases">
        <title>Genome sequencing of strain KACC 21265.</title>
        <authorList>
            <person name="Heo J."/>
            <person name="Kim S.-J."/>
            <person name="Kim J.-S."/>
            <person name="Hong S.-B."/>
            <person name="Kwon S.-W."/>
        </authorList>
    </citation>
    <scope>NUCLEOTIDE SEQUENCE [LARGE SCALE GENOMIC DNA]</scope>
    <source>
        <strain evidence="3 4">KACC 21265</strain>
    </source>
</reference>
<evidence type="ECO:0000256" key="1">
    <source>
        <dbReference type="SAM" id="SignalP"/>
    </source>
</evidence>
<keyword evidence="3" id="KW-0812">Transmembrane</keyword>
<gene>
    <name evidence="3" type="ORF">GT347_21360</name>
</gene>
<feature type="domain" description="Chalcone isomerase" evidence="2">
    <location>
        <begin position="26"/>
        <end position="192"/>
    </location>
</feature>
<evidence type="ECO:0000313" key="3">
    <source>
        <dbReference type="EMBL" id="QHJ00302.1"/>
    </source>
</evidence>
<protein>
    <submittedName>
        <fullName evidence="3">Lipoprotein transmembrane</fullName>
    </submittedName>
</protein>
<evidence type="ECO:0000313" key="4">
    <source>
        <dbReference type="Proteomes" id="UP000464787"/>
    </source>
</evidence>
<feature type="signal peptide" evidence="1">
    <location>
        <begin position="1"/>
        <end position="22"/>
    </location>
</feature>
<dbReference type="InterPro" id="IPR036298">
    <property type="entry name" value="Chalcone_isomerase_sf"/>
</dbReference>
<evidence type="ECO:0000259" key="2">
    <source>
        <dbReference type="Pfam" id="PF16036"/>
    </source>
</evidence>
<dbReference type="InterPro" id="IPR016088">
    <property type="entry name" value="Chalcone_isomerase_3-sand"/>
</dbReference>
<accession>A0A857JAY0</accession>
<keyword evidence="1" id="KW-0732">Signal</keyword>
<keyword evidence="4" id="KW-1185">Reference proteome</keyword>
<dbReference type="RefSeq" id="WP_160554112.1">
    <property type="nucleotide sequence ID" value="NZ_CP047650.1"/>
</dbReference>
<dbReference type="Proteomes" id="UP000464787">
    <property type="component" value="Chromosome"/>
</dbReference>
<dbReference type="Pfam" id="PF16036">
    <property type="entry name" value="Chalcone_3"/>
    <property type="match status" value="1"/>
</dbReference>
<name>A0A857JAY0_9BURK</name>
<keyword evidence="3" id="KW-0449">Lipoprotein</keyword>
<sequence length="196" mass="20896">MKTHLAITTVLAAVCASFCATASASTEVEGVILEESALVGGTRLTLNGAGVGTRLMFKVYAMGLYLQNPARDARDALSIDGPRRLRIVLLRDVSGEDFDDAVTSSAADDRDCDPRISAQMTQLGRVIARQPQGLRRGDILTLDWVPGTGTVIELNRRPLAAPIGDAAFYQALLNIWLGEKPADSRLKRGLLGSASS</sequence>
<proteinExistence type="predicted"/>
<feature type="chain" id="PRO_5032881003" evidence="1">
    <location>
        <begin position="23"/>
        <end position="196"/>
    </location>
</feature>
<dbReference type="KEGG" id="xyk:GT347_21360"/>
<dbReference type="SUPFAM" id="SSF54626">
    <property type="entry name" value="Chalcone isomerase"/>
    <property type="match status" value="1"/>
</dbReference>
<dbReference type="InterPro" id="IPR016087">
    <property type="entry name" value="Chalcone_isomerase"/>
</dbReference>
<dbReference type="Gene3D" id="3.50.70.10">
    <property type="match status" value="1"/>
</dbReference>
<keyword evidence="3" id="KW-0472">Membrane</keyword>